<protein>
    <submittedName>
        <fullName evidence="1">Uncharacterized protein</fullName>
    </submittedName>
</protein>
<accession>A0ABQ1VNI3</accession>
<evidence type="ECO:0000313" key="2">
    <source>
        <dbReference type="Proteomes" id="UP000640509"/>
    </source>
</evidence>
<comment type="caution">
    <text evidence="1">The sequence shown here is derived from an EMBL/GenBank/DDBJ whole genome shotgun (WGS) entry which is preliminary data.</text>
</comment>
<proteinExistence type="predicted"/>
<name>A0ABQ1VNI3_9RHOB</name>
<evidence type="ECO:0000313" key="1">
    <source>
        <dbReference type="EMBL" id="GGF78822.1"/>
    </source>
</evidence>
<dbReference type="Proteomes" id="UP000640509">
    <property type="component" value="Unassembled WGS sequence"/>
</dbReference>
<gene>
    <name evidence="1" type="ORF">GCM10011402_34330</name>
</gene>
<dbReference type="EMBL" id="BMIV01000021">
    <property type="protein sequence ID" value="GGF78822.1"/>
    <property type="molecule type" value="Genomic_DNA"/>
</dbReference>
<organism evidence="1 2">
    <name type="scientific">Paracoccus acridae</name>
    <dbReference type="NCBI Taxonomy" id="1795310"/>
    <lineage>
        <taxon>Bacteria</taxon>
        <taxon>Pseudomonadati</taxon>
        <taxon>Pseudomonadota</taxon>
        <taxon>Alphaproteobacteria</taxon>
        <taxon>Rhodobacterales</taxon>
        <taxon>Paracoccaceae</taxon>
        <taxon>Paracoccus</taxon>
    </lineage>
</organism>
<reference evidence="2" key="1">
    <citation type="journal article" date="2019" name="Int. J. Syst. Evol. Microbiol.">
        <title>The Global Catalogue of Microorganisms (GCM) 10K type strain sequencing project: providing services to taxonomists for standard genome sequencing and annotation.</title>
        <authorList>
            <consortium name="The Broad Institute Genomics Platform"/>
            <consortium name="The Broad Institute Genome Sequencing Center for Infectious Disease"/>
            <person name="Wu L."/>
            <person name="Ma J."/>
        </authorList>
    </citation>
    <scope>NUCLEOTIDE SEQUENCE [LARGE SCALE GENOMIC DNA]</scope>
    <source>
        <strain evidence="2">CGMCC 1.15419</strain>
    </source>
</reference>
<sequence>MCQAQSSTAFRPAVSVDDWKIIMSAIEAYSHNVKYRSLLERLERQAVLNGIAAPKRLSS</sequence>
<keyword evidence="2" id="KW-1185">Reference proteome</keyword>